<dbReference type="InterPro" id="IPR002372">
    <property type="entry name" value="PQQ_rpt_dom"/>
</dbReference>
<name>A0A4R5AA95_9ACTN</name>
<keyword evidence="3" id="KW-1185">Reference proteome</keyword>
<evidence type="ECO:0000259" key="1">
    <source>
        <dbReference type="Pfam" id="PF13360"/>
    </source>
</evidence>
<proteinExistence type="predicted"/>
<dbReference type="RefSeq" id="WP_131902026.1">
    <property type="nucleotide sequence ID" value="NZ_SMKU01000325.1"/>
</dbReference>
<organism evidence="2 3">
    <name type="scientific">Actinomadura rubrisoli</name>
    <dbReference type="NCBI Taxonomy" id="2530368"/>
    <lineage>
        <taxon>Bacteria</taxon>
        <taxon>Bacillati</taxon>
        <taxon>Actinomycetota</taxon>
        <taxon>Actinomycetes</taxon>
        <taxon>Streptosporangiales</taxon>
        <taxon>Thermomonosporaceae</taxon>
        <taxon>Actinomadura</taxon>
    </lineage>
</organism>
<evidence type="ECO:0000313" key="3">
    <source>
        <dbReference type="Proteomes" id="UP000294513"/>
    </source>
</evidence>
<feature type="non-terminal residue" evidence="2">
    <location>
        <position position="1"/>
    </location>
</feature>
<accession>A0A4R5AA95</accession>
<dbReference type="OrthoDB" id="4541885at2"/>
<dbReference type="EMBL" id="SMKU01000325">
    <property type="protein sequence ID" value="TDD69218.1"/>
    <property type="molecule type" value="Genomic_DNA"/>
</dbReference>
<evidence type="ECO:0000313" key="2">
    <source>
        <dbReference type="EMBL" id="TDD69218.1"/>
    </source>
</evidence>
<dbReference type="Pfam" id="PF13360">
    <property type="entry name" value="PQQ_2"/>
    <property type="match status" value="1"/>
</dbReference>
<sequence length="420" mass="44137">AAQGWTGADVNVVSRPMAGAGVAAVTGLREDGSLETAVYDLAKGRRLWARPATMVGRLTGMGVQPPAVVDGPGGGVVVALEPQRTGRWKATLVARDARTGAQKWARPVDSTFGPVGCGAGVCVSEFTARKNARFVVLDPATGRARWKMAGIAEVEWADASRAVVFRMAGHPSLEARDLASGRTLWSFPVERAVGGRVNLSGGWAFGALTGPSDVLVGYLAPYQGGRRGALSAFGFFGLRLGDGKPVWTRKRLLRVYPSANPAVALIARQVTAAGAYGGFEQLDPRTGRTTGAIAADKAPRTPWWVSFPADLSKLGFLAQGRPGTAFALRDAAPADVKGMRAWSFCTMSPSELRISGLRGFYPIAALCAYDVSTGRRIASPGAPPGWYTGAVDGWRVWRDERGALHAVRDAAGGSPGMYGP</sequence>
<dbReference type="InterPro" id="IPR011047">
    <property type="entry name" value="Quinoprotein_ADH-like_sf"/>
</dbReference>
<dbReference type="Proteomes" id="UP000294513">
    <property type="component" value="Unassembled WGS sequence"/>
</dbReference>
<reference evidence="2 3" key="1">
    <citation type="submission" date="2019-03" db="EMBL/GenBank/DDBJ databases">
        <title>Draft genome sequences of novel Actinobacteria.</title>
        <authorList>
            <person name="Sahin N."/>
            <person name="Ay H."/>
            <person name="Saygin H."/>
        </authorList>
    </citation>
    <scope>NUCLEOTIDE SEQUENCE [LARGE SCALE GENOMIC DNA]</scope>
    <source>
        <strain evidence="2 3">H3C3</strain>
    </source>
</reference>
<dbReference type="InterPro" id="IPR015943">
    <property type="entry name" value="WD40/YVTN_repeat-like_dom_sf"/>
</dbReference>
<gene>
    <name evidence="2" type="ORF">E1298_37710</name>
</gene>
<dbReference type="AlphaFoldDB" id="A0A4R5AA95"/>
<protein>
    <recommendedName>
        <fullName evidence="1">Pyrrolo-quinoline quinone repeat domain-containing protein</fullName>
    </recommendedName>
</protein>
<feature type="domain" description="Pyrrolo-quinoline quinone repeat" evidence="1">
    <location>
        <begin position="9"/>
        <end position="186"/>
    </location>
</feature>
<dbReference type="SUPFAM" id="SSF50998">
    <property type="entry name" value="Quinoprotein alcohol dehydrogenase-like"/>
    <property type="match status" value="1"/>
</dbReference>
<dbReference type="Gene3D" id="2.130.10.10">
    <property type="entry name" value="YVTN repeat-like/Quinoprotein amine dehydrogenase"/>
    <property type="match status" value="1"/>
</dbReference>
<comment type="caution">
    <text evidence="2">The sequence shown here is derived from an EMBL/GenBank/DDBJ whole genome shotgun (WGS) entry which is preliminary data.</text>
</comment>